<reference evidence="1" key="1">
    <citation type="submission" date="2021-02" db="EMBL/GenBank/DDBJ databases">
        <authorList>
            <person name="Nowell W R."/>
        </authorList>
    </citation>
    <scope>NUCLEOTIDE SEQUENCE</scope>
</reference>
<feature type="non-terminal residue" evidence="1">
    <location>
        <position position="1"/>
    </location>
</feature>
<organism evidence="1 2">
    <name type="scientific">Rotaria socialis</name>
    <dbReference type="NCBI Taxonomy" id="392032"/>
    <lineage>
        <taxon>Eukaryota</taxon>
        <taxon>Metazoa</taxon>
        <taxon>Spiralia</taxon>
        <taxon>Gnathifera</taxon>
        <taxon>Rotifera</taxon>
        <taxon>Eurotatoria</taxon>
        <taxon>Bdelloidea</taxon>
        <taxon>Philodinida</taxon>
        <taxon>Philodinidae</taxon>
        <taxon>Rotaria</taxon>
    </lineage>
</organism>
<dbReference type="AlphaFoldDB" id="A0A821JRM3"/>
<dbReference type="EMBL" id="CAJOBP010037474">
    <property type="protein sequence ID" value="CAF4727045.1"/>
    <property type="molecule type" value="Genomic_DNA"/>
</dbReference>
<proteinExistence type="predicted"/>
<sequence>MSTSTQWLASLFDGVCMNAKIINMKGKVLFDTYESIFEQKAPKSEILDAKGLTP</sequence>
<accession>A0A821JRM3</accession>
<evidence type="ECO:0000313" key="1">
    <source>
        <dbReference type="EMBL" id="CAF4727045.1"/>
    </source>
</evidence>
<comment type="caution">
    <text evidence="1">The sequence shown here is derived from an EMBL/GenBank/DDBJ whole genome shotgun (WGS) entry which is preliminary data.</text>
</comment>
<gene>
    <name evidence="1" type="ORF">UJA718_LOCUS37566</name>
</gene>
<evidence type="ECO:0000313" key="2">
    <source>
        <dbReference type="Proteomes" id="UP000663873"/>
    </source>
</evidence>
<protein>
    <submittedName>
        <fullName evidence="1">Uncharacterized protein</fullName>
    </submittedName>
</protein>
<dbReference type="Proteomes" id="UP000663873">
    <property type="component" value="Unassembled WGS sequence"/>
</dbReference>
<keyword evidence="2" id="KW-1185">Reference proteome</keyword>
<name>A0A821JRM3_9BILA</name>